<dbReference type="SUPFAM" id="SSF88946">
    <property type="entry name" value="Sigma2 domain of RNA polymerase sigma factors"/>
    <property type="match status" value="1"/>
</dbReference>
<dbReference type="eggNOG" id="COG1595">
    <property type="taxonomic scope" value="Bacteria"/>
</dbReference>
<dbReference type="GeneID" id="55476047"/>
<keyword evidence="3" id="KW-1185">Reference proteome</keyword>
<dbReference type="Pfam" id="PF12645">
    <property type="entry name" value="HTH_16"/>
    <property type="match status" value="1"/>
</dbReference>
<dbReference type="KEGG" id="csb:CLSA_c37390"/>
<reference evidence="2 3" key="1">
    <citation type="journal article" date="2013" name="Genome Announc.">
        <title>Complete Genome Sequence of the Solvent Producer Clostridium saccharobutylicum NCP262 (DSM 13864).</title>
        <authorList>
            <person name="Poehlein A."/>
            <person name="Hartwich K."/>
            <person name="Krabben P."/>
            <person name="Ehrenreich A."/>
            <person name="Liebl W."/>
            <person name="Durre P."/>
            <person name="Gottschalk G."/>
            <person name="Daniel R."/>
        </authorList>
    </citation>
    <scope>NUCLEOTIDE SEQUENCE [LARGE SCALE GENOMIC DNA]</scope>
    <source>
        <strain evidence="2">DSM 13864</strain>
    </source>
</reference>
<dbReference type="NCBIfam" id="TIGR02937">
    <property type="entry name" value="sigma70-ECF"/>
    <property type="match status" value="1"/>
</dbReference>
<dbReference type="Proteomes" id="UP000017118">
    <property type="component" value="Chromosome"/>
</dbReference>
<dbReference type="GO" id="GO:0003700">
    <property type="term" value="F:DNA-binding transcription factor activity"/>
    <property type="evidence" value="ECO:0007669"/>
    <property type="project" value="InterPro"/>
</dbReference>
<dbReference type="AlphaFoldDB" id="U5MVS1"/>
<dbReference type="PATRIC" id="fig|1345695.10.peg.841"/>
<evidence type="ECO:0000259" key="1">
    <source>
        <dbReference type="Pfam" id="PF12645"/>
    </source>
</evidence>
<accession>U5MVS1</accession>
<protein>
    <submittedName>
        <fullName evidence="2">RNA polymerase sigma factor, sigma-70 family</fullName>
    </submittedName>
</protein>
<proteinExistence type="predicted"/>
<evidence type="ECO:0000313" key="2">
    <source>
        <dbReference type="EMBL" id="AGX44700.1"/>
    </source>
</evidence>
<evidence type="ECO:0000313" key="3">
    <source>
        <dbReference type="Proteomes" id="UP000017118"/>
    </source>
</evidence>
<dbReference type="SUPFAM" id="SSF88659">
    <property type="entry name" value="Sigma3 and sigma4 domains of RNA polymerase sigma factors"/>
    <property type="match status" value="1"/>
</dbReference>
<name>U5MVS1_CLOSA</name>
<dbReference type="InterPro" id="IPR014284">
    <property type="entry name" value="RNA_pol_sigma-70_dom"/>
</dbReference>
<feature type="domain" description="Helix-turn-helix conjugative transposon-like" evidence="1">
    <location>
        <begin position="8"/>
        <end position="57"/>
    </location>
</feature>
<dbReference type="InterPro" id="IPR013325">
    <property type="entry name" value="RNA_pol_sigma_r2"/>
</dbReference>
<dbReference type="Gene3D" id="1.10.1740.10">
    <property type="match status" value="1"/>
</dbReference>
<gene>
    <name evidence="2" type="ORF">CLSA_c37390</name>
</gene>
<dbReference type="RefSeq" id="WP_022748534.1">
    <property type="nucleotide sequence ID" value="NC_022571.1"/>
</dbReference>
<dbReference type="HOGENOM" id="CLU_107136_0_0_9"/>
<dbReference type="GO" id="GO:0006352">
    <property type="term" value="P:DNA-templated transcription initiation"/>
    <property type="evidence" value="ECO:0007669"/>
    <property type="project" value="InterPro"/>
</dbReference>
<dbReference type="InterPro" id="IPR013324">
    <property type="entry name" value="RNA_pol_sigma_r3/r4-like"/>
</dbReference>
<dbReference type="OrthoDB" id="1901170at2"/>
<dbReference type="EMBL" id="CP006721">
    <property type="protein sequence ID" value="AGX44700.1"/>
    <property type="molecule type" value="Genomic_DNA"/>
</dbReference>
<dbReference type="InterPro" id="IPR024760">
    <property type="entry name" value="HTH_dom_conjug_TS-like"/>
</dbReference>
<organism evidence="2 3">
    <name type="scientific">Clostridium saccharobutylicum DSM 13864</name>
    <dbReference type="NCBI Taxonomy" id="1345695"/>
    <lineage>
        <taxon>Bacteria</taxon>
        <taxon>Bacillati</taxon>
        <taxon>Bacillota</taxon>
        <taxon>Clostridia</taxon>
        <taxon>Eubacteriales</taxon>
        <taxon>Clostridiaceae</taxon>
        <taxon>Clostridium</taxon>
    </lineage>
</organism>
<sequence length="190" mass="22300">MDYEYIEDLVSKAKTNDECSKEKLAQEFRPLIINICKRTFIHGYDKNDIQNECYKTLFKCLLMYNLQNHRFVSYATNAIKNNINDLIRKFKNRSSFEGQEVLCLSDNLEQNLVSNEENLEDILCNKCDYESLKLALSILNDEEKELIYFIFLKNNSAASYSSLKNIPYTTIIRRKKASLAKLNRYIAKCL</sequence>